<feature type="region of interest" description="Disordered" evidence="1">
    <location>
        <begin position="1"/>
        <end position="48"/>
    </location>
</feature>
<dbReference type="EMBL" id="JAQQWL010000004">
    <property type="protein sequence ID" value="KAK8076774.1"/>
    <property type="molecule type" value="Genomic_DNA"/>
</dbReference>
<reference evidence="3 4" key="1">
    <citation type="submission" date="2023-01" db="EMBL/GenBank/DDBJ databases">
        <title>Analysis of 21 Apiospora genomes using comparative genomics revels a genus with tremendous synthesis potential of carbohydrate active enzymes and secondary metabolites.</title>
        <authorList>
            <person name="Sorensen T."/>
        </authorList>
    </citation>
    <scope>NUCLEOTIDE SEQUENCE [LARGE SCALE GENOMIC DNA]</scope>
    <source>
        <strain evidence="3 4">CBS 135458</strain>
    </source>
</reference>
<dbReference type="Proteomes" id="UP001480595">
    <property type="component" value="Unassembled WGS sequence"/>
</dbReference>
<name>A0ABR1W3M7_9PEZI</name>
<dbReference type="GeneID" id="92088518"/>
<feature type="region of interest" description="Disordered" evidence="1">
    <location>
        <begin position="222"/>
        <end position="249"/>
    </location>
</feature>
<feature type="compositionally biased region" description="Low complexity" evidence="1">
    <location>
        <begin position="26"/>
        <end position="40"/>
    </location>
</feature>
<evidence type="ECO:0000313" key="3">
    <source>
        <dbReference type="EMBL" id="KAK8076774.1"/>
    </source>
</evidence>
<dbReference type="Gene3D" id="3.30.160.60">
    <property type="entry name" value="Classic Zinc Finger"/>
    <property type="match status" value="1"/>
</dbReference>
<sequence length="249" mass="28622">MSPQRTSGNSPSTWQSVPGGSEHPQQRQQQHPQPHYQQHPQQREVNNNNRTEEGAYIAPIEHMSRWTPQYYSYYNGQPPMMTPSGPPGAGGVIYPGYDYPARPPLRYTRPPPSGYQNGGRNDFPDQHMAPPLPAVLGYNANPETSGVHNQLFPLSFMPGFAEVQDSKRRRRRPEEIERIYKCGWDGCTKGYGTLNHLNAHVTMQGHGEKRKPEEFKELRRQWKERKREAERQGRQRSTDFDKAERSRGG</sequence>
<protein>
    <submittedName>
        <fullName evidence="3">C2H2 transcription factor (Con7)</fullName>
    </submittedName>
</protein>
<gene>
    <name evidence="3" type="ORF">PG994_004046</name>
</gene>
<keyword evidence="4" id="KW-1185">Reference proteome</keyword>
<comment type="caution">
    <text evidence="3">The sequence shown here is derived from an EMBL/GenBank/DDBJ whole genome shotgun (WGS) entry which is preliminary data.</text>
</comment>
<feature type="domain" description="C2H2-type" evidence="2">
    <location>
        <begin position="182"/>
        <end position="206"/>
    </location>
</feature>
<feature type="compositionally biased region" description="Polar residues" evidence="1">
    <location>
        <begin position="1"/>
        <end position="18"/>
    </location>
</feature>
<proteinExistence type="predicted"/>
<dbReference type="RefSeq" id="XP_066719733.1">
    <property type="nucleotide sequence ID" value="XM_066855455.1"/>
</dbReference>
<dbReference type="InterPro" id="IPR013087">
    <property type="entry name" value="Znf_C2H2_type"/>
</dbReference>
<evidence type="ECO:0000313" key="4">
    <source>
        <dbReference type="Proteomes" id="UP001480595"/>
    </source>
</evidence>
<accession>A0ABR1W3M7</accession>
<dbReference type="PANTHER" id="PTHR36167:SF3">
    <property type="entry name" value="C2H2 FINGER DOMAIN TRANSCRIPTION FACTOR (EUROFUNG)-RELATED"/>
    <property type="match status" value="1"/>
</dbReference>
<dbReference type="PANTHER" id="PTHR36167">
    <property type="entry name" value="C2H2 FINGER DOMAIN TRANSCRIPTION FACTOR (EUROFUNG)-RELATED"/>
    <property type="match status" value="1"/>
</dbReference>
<dbReference type="PROSITE" id="PS00028">
    <property type="entry name" value="ZINC_FINGER_C2H2_1"/>
    <property type="match status" value="1"/>
</dbReference>
<evidence type="ECO:0000256" key="1">
    <source>
        <dbReference type="SAM" id="MobiDB-lite"/>
    </source>
</evidence>
<dbReference type="InterPro" id="IPR039327">
    <property type="entry name" value="CON7-like"/>
</dbReference>
<evidence type="ECO:0000259" key="2">
    <source>
        <dbReference type="PROSITE" id="PS00028"/>
    </source>
</evidence>
<organism evidence="3 4">
    <name type="scientific">Apiospora phragmitis</name>
    <dbReference type="NCBI Taxonomy" id="2905665"/>
    <lineage>
        <taxon>Eukaryota</taxon>
        <taxon>Fungi</taxon>
        <taxon>Dikarya</taxon>
        <taxon>Ascomycota</taxon>
        <taxon>Pezizomycotina</taxon>
        <taxon>Sordariomycetes</taxon>
        <taxon>Xylariomycetidae</taxon>
        <taxon>Amphisphaeriales</taxon>
        <taxon>Apiosporaceae</taxon>
        <taxon>Apiospora</taxon>
    </lineage>
</organism>